<evidence type="ECO:0000313" key="2">
    <source>
        <dbReference type="Proteomes" id="UP001307705"/>
    </source>
</evidence>
<organism evidence="1 2">
    <name type="scientific">Algoriphagus taiwanensis</name>
    <dbReference type="NCBI Taxonomy" id="1445656"/>
    <lineage>
        <taxon>Bacteria</taxon>
        <taxon>Pseudomonadati</taxon>
        <taxon>Bacteroidota</taxon>
        <taxon>Cytophagia</taxon>
        <taxon>Cytophagales</taxon>
        <taxon>Cyclobacteriaceae</taxon>
        <taxon>Algoriphagus</taxon>
    </lineage>
</organism>
<dbReference type="RefSeq" id="WP_338227302.1">
    <property type="nucleotide sequence ID" value="NZ_BTPE01000002.1"/>
</dbReference>
<accession>A0ABQ6PYX6</accession>
<sequence length="194" mass="22540">MVNEDSEMPQLDLDLWLNQELIKRQNKLKSEFLFLLESIGNHFENEFLKSIHPQSKGKKVSKGNDLLGFPYQVLDLIRDFSPESGVNIRCLNWFGHGLYLFLILGDNNFHRNKALLESGFSFSLSESPWDYPEMILEKKITDKLTEIPDLENSLKVWLKSIPLKSDFQTNLNTITSEIKKVAEILHSSLERKKE</sequence>
<dbReference type="EMBL" id="BTPE01000002">
    <property type="protein sequence ID" value="GMQ32485.1"/>
    <property type="molecule type" value="Genomic_DNA"/>
</dbReference>
<dbReference type="Proteomes" id="UP001307705">
    <property type="component" value="Unassembled WGS sequence"/>
</dbReference>
<comment type="caution">
    <text evidence="1">The sequence shown here is derived from an EMBL/GenBank/DDBJ whole genome shotgun (WGS) entry which is preliminary data.</text>
</comment>
<reference evidence="1 2" key="1">
    <citation type="submission" date="2023-08" db="EMBL/GenBank/DDBJ databases">
        <title>Draft genome sequence of Algoriphagus taiwanensis.</title>
        <authorList>
            <person name="Takatani N."/>
            <person name="Hosokawa M."/>
            <person name="Sawabe T."/>
        </authorList>
    </citation>
    <scope>NUCLEOTIDE SEQUENCE [LARGE SCALE GENOMIC DNA]</scope>
    <source>
        <strain evidence="1 2">JCM 19755</strain>
    </source>
</reference>
<gene>
    <name evidence="1" type="ORF">Ataiwa_07570</name>
</gene>
<protein>
    <submittedName>
        <fullName evidence="1">Uncharacterized protein</fullName>
    </submittedName>
</protein>
<evidence type="ECO:0000313" key="1">
    <source>
        <dbReference type="EMBL" id="GMQ32485.1"/>
    </source>
</evidence>
<name>A0ABQ6PYX6_9BACT</name>
<proteinExistence type="predicted"/>
<keyword evidence="2" id="KW-1185">Reference proteome</keyword>